<proteinExistence type="predicted"/>
<evidence type="ECO:0000313" key="1">
    <source>
        <dbReference type="EMBL" id="CAB4144092.1"/>
    </source>
</evidence>
<accession>A0A6J5MCU0</accession>
<dbReference type="Gene3D" id="3.40.50.300">
    <property type="entry name" value="P-loop containing nucleotide triphosphate hydrolases"/>
    <property type="match status" value="1"/>
</dbReference>
<evidence type="ECO:0000313" key="3">
    <source>
        <dbReference type="EMBL" id="CAB4196322.1"/>
    </source>
</evidence>
<evidence type="ECO:0000313" key="2">
    <source>
        <dbReference type="EMBL" id="CAB4169647.1"/>
    </source>
</evidence>
<dbReference type="EMBL" id="LR796438">
    <property type="protein sequence ID" value="CAB4144092.1"/>
    <property type="molecule type" value="Genomic_DNA"/>
</dbReference>
<dbReference type="EMBL" id="LR797240">
    <property type="protein sequence ID" value="CAB4196322.1"/>
    <property type="molecule type" value="Genomic_DNA"/>
</dbReference>
<organism evidence="1">
    <name type="scientific">uncultured Caudovirales phage</name>
    <dbReference type="NCBI Taxonomy" id="2100421"/>
    <lineage>
        <taxon>Viruses</taxon>
        <taxon>Duplodnaviria</taxon>
        <taxon>Heunggongvirae</taxon>
        <taxon>Uroviricota</taxon>
        <taxon>Caudoviricetes</taxon>
        <taxon>Peduoviridae</taxon>
        <taxon>Maltschvirus</taxon>
        <taxon>Maltschvirus maltsch</taxon>
    </lineage>
</organism>
<protein>
    <recommendedName>
        <fullName evidence="4">Terminase</fullName>
    </recommendedName>
</protein>
<evidence type="ECO:0008006" key="4">
    <source>
        <dbReference type="Google" id="ProtNLM"/>
    </source>
</evidence>
<dbReference type="EMBL" id="LR796845">
    <property type="protein sequence ID" value="CAB4169647.1"/>
    <property type="molecule type" value="Genomic_DNA"/>
</dbReference>
<sequence length="543" mass="60336">MSQLDTTSGSQQLMRYLNGATPADRRKFFAELNPEDRVAVANLLDLMGDNPWSRFRTDPVGFVVEGMGETIWSKQQEILESVRDNKRTAVPACHGLGKSHLAARAVCWWVASHPPQTTMVVTTATTFRQVRNILWREIRRVSSRHDFGGEVLTVEWKFQGTVTAFGFAPQAHDETAVQGIHAPNLLVVVDEAGGLSDTIGNALEGLMTGDHTRLLLLGNPPTDNEDSWFERACNSSNYNVIPVPVWVTPNFTGEKVGDCKSCPPHIAKHPLSDHLVDQTWVDDVITELGADSPFVEARVHARFPRITGNRVIPITWLEEASQNETPIESEQIRLGVDVASDGGDEFAIARADGYRVRLVHSASGAANQNAVDVAARILQEIHQAETDTVDMRRMPPKVKIDTIGVGWGVVSMLQRWFDEGRHHSIIIPVNVAERAGQADKFKNQRAEMWWNGREMVTPDKEGRIPMRIEADRKILNQLSLPSYHSDSSGRIIIESKVSMKKRGMNSPDRAEAILLAIYEPPFGQPAPVVSPIGLEQVNPWIDL</sequence>
<gene>
    <name evidence="3" type="ORF">UFOVP1296_74</name>
    <name evidence="1" type="ORF">UFOVP471_19</name>
    <name evidence="2" type="ORF">UFOVP890_74</name>
</gene>
<dbReference type="SUPFAM" id="SSF52540">
    <property type="entry name" value="P-loop containing nucleoside triphosphate hydrolases"/>
    <property type="match status" value="1"/>
</dbReference>
<dbReference type="InterPro" id="IPR027417">
    <property type="entry name" value="P-loop_NTPase"/>
</dbReference>
<reference evidence="1" key="1">
    <citation type="submission" date="2020-04" db="EMBL/GenBank/DDBJ databases">
        <authorList>
            <person name="Chiriac C."/>
            <person name="Salcher M."/>
            <person name="Ghai R."/>
            <person name="Kavagutti S V."/>
        </authorList>
    </citation>
    <scope>NUCLEOTIDE SEQUENCE</scope>
</reference>
<dbReference type="Gene3D" id="3.30.420.240">
    <property type="match status" value="1"/>
</dbReference>
<name>A0A6J5MCU0_9CAUD</name>